<dbReference type="AlphaFoldDB" id="A0A7M1XK15"/>
<evidence type="ECO:0000313" key="7">
    <source>
        <dbReference type="EMBL" id="QOS39208.1"/>
    </source>
</evidence>
<comment type="similarity">
    <text evidence="1">Belongs to the pectinesterase family.</text>
</comment>
<evidence type="ECO:0000313" key="8">
    <source>
        <dbReference type="Proteomes" id="UP000593591"/>
    </source>
</evidence>
<dbReference type="InterPro" id="IPR012334">
    <property type="entry name" value="Pectin_lyas_fold"/>
</dbReference>
<dbReference type="PANTHER" id="PTHR31321:SF57">
    <property type="entry name" value="PECTINESTERASE 53-RELATED"/>
    <property type="match status" value="1"/>
</dbReference>
<dbReference type="Pfam" id="PF01095">
    <property type="entry name" value="Pectinesterase"/>
    <property type="match status" value="1"/>
</dbReference>
<dbReference type="SUPFAM" id="SSF51126">
    <property type="entry name" value="Pectin lyase-like"/>
    <property type="match status" value="1"/>
</dbReference>
<dbReference type="Proteomes" id="UP000593591">
    <property type="component" value="Chromosome"/>
</dbReference>
<evidence type="ECO:0000259" key="6">
    <source>
        <dbReference type="Pfam" id="PF07523"/>
    </source>
</evidence>
<name>A0A7M1XK15_9SPIR</name>
<dbReference type="PANTHER" id="PTHR31321">
    <property type="entry name" value="ACYL-COA THIOESTER HYDROLASE YBHC-RELATED"/>
    <property type="match status" value="1"/>
</dbReference>
<organism evidence="7 8">
    <name type="scientific">Treponema rectale</name>
    <dbReference type="NCBI Taxonomy" id="744512"/>
    <lineage>
        <taxon>Bacteria</taxon>
        <taxon>Pseudomonadati</taxon>
        <taxon>Spirochaetota</taxon>
        <taxon>Spirochaetia</taxon>
        <taxon>Spirochaetales</taxon>
        <taxon>Treponemataceae</taxon>
        <taxon>Treponema</taxon>
    </lineage>
</organism>
<gene>
    <name evidence="7" type="ORF">DYE49_01555</name>
</gene>
<keyword evidence="4" id="KW-0732">Signal</keyword>
<accession>A0A7M1XK15</accession>
<dbReference type="KEGG" id="trc:DYE49_01555"/>
<dbReference type="GO" id="GO:0030599">
    <property type="term" value="F:pectinesterase activity"/>
    <property type="evidence" value="ECO:0007669"/>
    <property type="project" value="InterPro"/>
</dbReference>
<dbReference type="Gene3D" id="2.60.40.3630">
    <property type="match status" value="2"/>
</dbReference>
<feature type="signal peptide" evidence="4">
    <location>
        <begin position="1"/>
        <end position="20"/>
    </location>
</feature>
<dbReference type="Pfam" id="PF07523">
    <property type="entry name" value="Big_3"/>
    <property type="match status" value="1"/>
</dbReference>
<evidence type="ECO:0000256" key="1">
    <source>
        <dbReference type="ARBA" id="ARBA00008891"/>
    </source>
</evidence>
<dbReference type="InterPro" id="IPR022038">
    <property type="entry name" value="Ig-like_bact"/>
</dbReference>
<dbReference type="InterPro" id="IPR000070">
    <property type="entry name" value="Pectinesterase_cat"/>
</dbReference>
<feature type="domain" description="Pectinesterase catalytic" evidence="5">
    <location>
        <begin position="451"/>
        <end position="729"/>
    </location>
</feature>
<evidence type="ECO:0000259" key="5">
    <source>
        <dbReference type="Pfam" id="PF01095"/>
    </source>
</evidence>
<keyword evidence="3" id="KW-0063">Aspartyl esterase</keyword>
<dbReference type="InterPro" id="IPR011050">
    <property type="entry name" value="Pectin_lyase_fold/virulence"/>
</dbReference>
<feature type="chain" id="PRO_5033065737" description="Pectinesterase" evidence="4">
    <location>
        <begin position="21"/>
        <end position="754"/>
    </location>
</feature>
<evidence type="ECO:0000256" key="3">
    <source>
        <dbReference type="ARBA" id="ARBA00023085"/>
    </source>
</evidence>
<sequence length="754" mass="81676">MKTKKLLLVSICSLFLVGCGEQTSSVLSQASSDSSVTETSQTSIDSVLEASSLLPSSIVQEDSSVVSSTKEEEEKTIIITKAYPGLLDNSNGNINVGDDGYKMNNVFTMMKGTTIDFGSKKTISYDGTDFSSEGRFKLNGAGSTSSKSIKITATSAGILRFCCQSASGSDSSRTWSIAKAGEDPIFTSEDGVSATTPDYFEFNIPEAGEYYLYSSVNGINIYYLDFTQELALGKETGFEINSDNMQKDYLIGDDISLANLLANAVYSSGARMEIKPADLEIDTSAYNKASAGEYQIGISYKTYAKQFVTVKVHAVSAIKSYYEHIQKSSGSKADAILRTPTIYRVNDAISSENIIVKAVTDDNKEMNITSRATITLPDMTSAGKKSIGVKYSNNNVEHTADISITVLDLTLSLDDKEEYNLAVSKEVTSEGELINNVPTFSSIQKAHDFYKSLKASNASITNRMNIHLGEEAYEEKVYIEIPNVTLIGSLNEANHPNTTIAYSLHADSVDASGNAWSTYGSSTLSVNKNATGFKAENLAIKNTAFNTMDEYNNCNSGNKQAVAAVLDCDATFDNCYFYGFQDTLYARLGHQVYNDCYIQGMTDFIFGEDVEAIFNGGTIHCLNRNSTTNGGYICAPKPSSDTSVQVGFFFNNMTITAEEGVTQGTISLARPWGKFARVTYANCTMPDAISKKAYGDTSDKKNPRFDQMSGNLPTNAHFAEYNNTGDGAIKTAVSGGSILTETEYQALVTLVQNL</sequence>
<dbReference type="EMBL" id="CP031517">
    <property type="protein sequence ID" value="QOS39208.1"/>
    <property type="molecule type" value="Genomic_DNA"/>
</dbReference>
<keyword evidence="2" id="KW-0378">Hydrolase</keyword>
<evidence type="ECO:0008006" key="9">
    <source>
        <dbReference type="Google" id="ProtNLM"/>
    </source>
</evidence>
<evidence type="ECO:0000256" key="4">
    <source>
        <dbReference type="SAM" id="SignalP"/>
    </source>
</evidence>
<dbReference type="GO" id="GO:0009279">
    <property type="term" value="C:cell outer membrane"/>
    <property type="evidence" value="ECO:0007669"/>
    <property type="project" value="TreeGrafter"/>
</dbReference>
<protein>
    <recommendedName>
        <fullName evidence="9">Pectinesterase</fullName>
    </recommendedName>
</protein>
<dbReference type="GO" id="GO:0042545">
    <property type="term" value="P:cell wall modification"/>
    <property type="evidence" value="ECO:0007669"/>
    <property type="project" value="InterPro"/>
</dbReference>
<feature type="domain" description="Ig-like" evidence="6">
    <location>
        <begin position="246"/>
        <end position="312"/>
    </location>
</feature>
<evidence type="ECO:0000256" key="2">
    <source>
        <dbReference type="ARBA" id="ARBA00022801"/>
    </source>
</evidence>
<dbReference type="PROSITE" id="PS51257">
    <property type="entry name" value="PROKAR_LIPOPROTEIN"/>
    <property type="match status" value="1"/>
</dbReference>
<proteinExistence type="inferred from homology"/>
<reference evidence="7 8" key="1">
    <citation type="submission" date="2018-08" db="EMBL/GenBank/DDBJ databases">
        <title>The first complete genome of Treponema rectale (CHPAT), a commensal spirochete of the bovine rectum.</title>
        <authorList>
            <person name="Staton G.J."/>
            <person name="Clegg S.R."/>
            <person name="Carter S.D."/>
            <person name="Radford A.D."/>
            <person name="Darby A."/>
            <person name="Hall N."/>
            <person name="Birtles R.J."/>
            <person name="Evans N.J."/>
        </authorList>
    </citation>
    <scope>NUCLEOTIDE SEQUENCE [LARGE SCALE GENOMIC DNA]</scope>
    <source>
        <strain evidence="7 8">CHPA</strain>
    </source>
</reference>
<dbReference type="Gene3D" id="2.160.20.10">
    <property type="entry name" value="Single-stranded right-handed beta-helix, Pectin lyase-like"/>
    <property type="match status" value="1"/>
</dbReference>